<feature type="transmembrane region" description="Helical" evidence="7">
    <location>
        <begin position="109"/>
        <end position="128"/>
    </location>
</feature>
<name>A0ABS2P838_9BACL</name>
<evidence type="ECO:0000259" key="8">
    <source>
        <dbReference type="Pfam" id="PF01545"/>
    </source>
</evidence>
<dbReference type="Pfam" id="PF01545">
    <property type="entry name" value="Cation_efflux"/>
    <property type="match status" value="1"/>
</dbReference>
<evidence type="ECO:0000256" key="7">
    <source>
        <dbReference type="SAM" id="Phobius"/>
    </source>
</evidence>
<organism evidence="9 10">
    <name type="scientific">Geomicrobium sediminis</name>
    <dbReference type="NCBI Taxonomy" id="1347788"/>
    <lineage>
        <taxon>Bacteria</taxon>
        <taxon>Bacillati</taxon>
        <taxon>Bacillota</taxon>
        <taxon>Bacilli</taxon>
        <taxon>Bacillales</taxon>
        <taxon>Geomicrobium</taxon>
    </lineage>
</organism>
<evidence type="ECO:0000256" key="2">
    <source>
        <dbReference type="ARBA" id="ARBA00008114"/>
    </source>
</evidence>
<evidence type="ECO:0000256" key="3">
    <source>
        <dbReference type="ARBA" id="ARBA00022448"/>
    </source>
</evidence>
<comment type="similarity">
    <text evidence="2">Belongs to the cation diffusion facilitator (CDF) transporter (TC 2.A.4) family.</text>
</comment>
<feature type="transmembrane region" description="Helical" evidence="7">
    <location>
        <begin position="9"/>
        <end position="30"/>
    </location>
</feature>
<dbReference type="InterPro" id="IPR058533">
    <property type="entry name" value="Cation_efflux_TM"/>
</dbReference>
<dbReference type="SUPFAM" id="SSF161111">
    <property type="entry name" value="Cation efflux protein transmembrane domain-like"/>
    <property type="match status" value="1"/>
</dbReference>
<dbReference type="PANTHER" id="PTHR43840:SF15">
    <property type="entry name" value="MITOCHONDRIAL METAL TRANSPORTER 1-RELATED"/>
    <property type="match status" value="1"/>
</dbReference>
<evidence type="ECO:0000313" key="9">
    <source>
        <dbReference type="EMBL" id="MBM7631161.1"/>
    </source>
</evidence>
<dbReference type="NCBIfam" id="TIGR01297">
    <property type="entry name" value="CDF"/>
    <property type="match status" value="1"/>
</dbReference>
<accession>A0ABS2P838</accession>
<comment type="subcellular location">
    <subcellularLocation>
        <location evidence="1">Membrane</location>
        <topology evidence="1">Multi-pass membrane protein</topology>
    </subcellularLocation>
</comment>
<keyword evidence="3" id="KW-0813">Transport</keyword>
<reference evidence="9 10" key="1">
    <citation type="submission" date="2021-01" db="EMBL/GenBank/DDBJ databases">
        <title>Genomic Encyclopedia of Type Strains, Phase IV (KMG-IV): sequencing the most valuable type-strain genomes for metagenomic binning, comparative biology and taxonomic classification.</title>
        <authorList>
            <person name="Goeker M."/>
        </authorList>
    </citation>
    <scope>NUCLEOTIDE SEQUENCE [LARGE SCALE GENOMIC DNA]</scope>
    <source>
        <strain evidence="9 10">DSM 25540</strain>
    </source>
</reference>
<dbReference type="Gene3D" id="1.20.1510.10">
    <property type="entry name" value="Cation efflux protein transmembrane domain"/>
    <property type="match status" value="1"/>
</dbReference>
<dbReference type="InterPro" id="IPR027469">
    <property type="entry name" value="Cation_efflux_TMD_sf"/>
</dbReference>
<evidence type="ECO:0000313" key="10">
    <source>
        <dbReference type="Proteomes" id="UP000741863"/>
    </source>
</evidence>
<evidence type="ECO:0000256" key="4">
    <source>
        <dbReference type="ARBA" id="ARBA00022692"/>
    </source>
</evidence>
<protein>
    <submittedName>
        <fullName evidence="9">Cation diffusion facilitator family transporter</fullName>
    </submittedName>
</protein>
<keyword evidence="10" id="KW-1185">Reference proteome</keyword>
<gene>
    <name evidence="9" type="ORF">JOD17_000252</name>
</gene>
<keyword evidence="4 7" id="KW-0812">Transmembrane</keyword>
<dbReference type="EMBL" id="JAFBEC010000001">
    <property type="protein sequence ID" value="MBM7631161.1"/>
    <property type="molecule type" value="Genomic_DNA"/>
</dbReference>
<keyword evidence="5 7" id="KW-1133">Transmembrane helix</keyword>
<comment type="caution">
    <text evidence="9">The sequence shown here is derived from an EMBL/GenBank/DDBJ whole genome shotgun (WGS) entry which is preliminary data.</text>
</comment>
<evidence type="ECO:0000256" key="5">
    <source>
        <dbReference type="ARBA" id="ARBA00022989"/>
    </source>
</evidence>
<feature type="transmembrane region" description="Helical" evidence="7">
    <location>
        <begin position="36"/>
        <end position="57"/>
    </location>
</feature>
<feature type="transmembrane region" description="Helical" evidence="7">
    <location>
        <begin position="149"/>
        <end position="168"/>
    </location>
</feature>
<dbReference type="PANTHER" id="PTHR43840">
    <property type="entry name" value="MITOCHONDRIAL METAL TRANSPORTER 1-RELATED"/>
    <property type="match status" value="1"/>
</dbReference>
<evidence type="ECO:0000256" key="1">
    <source>
        <dbReference type="ARBA" id="ARBA00004141"/>
    </source>
</evidence>
<sequence>MNRDTTSKILLLSASTAFVFAVVGIIWGIISASQMILFDGIYSIISLFMSLIALIASQYVRKEDTKRFPFGKASIEPMVVIIQAIVISVLCVAAVSSSIMALASGGRDVALGSALLYGIFSLVVCFVIQQVMRRNRHHSEFIKAESAQWLMDTLLSLAVVVGFISAIFLQNTSLSWFVPYIDPIMVLLAGVYFMTVPISLIRRNGRELLHMSSDAKTDQQVKNVVTELEAMYDIKETHIRSSKVGRTLYIDFHFLLDDQSKITCVDDIDQFREQLYDRLSNVKQTKWMNINFTKQKKWAL</sequence>
<dbReference type="InterPro" id="IPR050291">
    <property type="entry name" value="CDF_Transporter"/>
</dbReference>
<dbReference type="RefSeq" id="WP_204695348.1">
    <property type="nucleotide sequence ID" value="NZ_JAFBEC010000001.1"/>
</dbReference>
<feature type="transmembrane region" description="Helical" evidence="7">
    <location>
        <begin position="78"/>
        <end position="103"/>
    </location>
</feature>
<evidence type="ECO:0000256" key="6">
    <source>
        <dbReference type="ARBA" id="ARBA00023136"/>
    </source>
</evidence>
<proteinExistence type="inferred from homology"/>
<keyword evidence="6 7" id="KW-0472">Membrane</keyword>
<dbReference type="InterPro" id="IPR002524">
    <property type="entry name" value="Cation_efflux"/>
</dbReference>
<feature type="transmembrane region" description="Helical" evidence="7">
    <location>
        <begin position="180"/>
        <end position="201"/>
    </location>
</feature>
<dbReference type="Proteomes" id="UP000741863">
    <property type="component" value="Unassembled WGS sequence"/>
</dbReference>
<feature type="domain" description="Cation efflux protein transmembrane" evidence="8">
    <location>
        <begin position="10"/>
        <end position="209"/>
    </location>
</feature>